<feature type="transmembrane region" description="Helical" evidence="8">
    <location>
        <begin position="32"/>
        <end position="52"/>
    </location>
</feature>
<dbReference type="Proteomes" id="UP000023152">
    <property type="component" value="Unassembled WGS sequence"/>
</dbReference>
<dbReference type="PANTHER" id="PTHR11629">
    <property type="entry name" value="VACUOLAR PROTON ATPASES"/>
    <property type="match status" value="1"/>
</dbReference>
<comment type="caution">
    <text evidence="8">Lacks conserved residue(s) required for the propagation of feature annotation.</text>
</comment>
<dbReference type="EMBL" id="ASPP01027410">
    <property type="protein sequence ID" value="ETO06169.1"/>
    <property type="molecule type" value="Genomic_DNA"/>
</dbReference>
<evidence type="ECO:0000256" key="6">
    <source>
        <dbReference type="ARBA" id="ARBA00023065"/>
    </source>
</evidence>
<dbReference type="GO" id="GO:0033179">
    <property type="term" value="C:proton-transporting V-type ATPase, V0 domain"/>
    <property type="evidence" value="ECO:0007669"/>
    <property type="project" value="InterPro"/>
</dbReference>
<keyword evidence="6 8" id="KW-0406">Ion transport</keyword>
<keyword evidence="8" id="KW-0375">Hydrogen ion transport</keyword>
<organism evidence="9 10">
    <name type="scientific">Reticulomyxa filosa</name>
    <dbReference type="NCBI Taxonomy" id="46433"/>
    <lineage>
        <taxon>Eukaryota</taxon>
        <taxon>Sar</taxon>
        <taxon>Rhizaria</taxon>
        <taxon>Retaria</taxon>
        <taxon>Foraminifera</taxon>
        <taxon>Monothalamids</taxon>
        <taxon>Reticulomyxidae</taxon>
        <taxon>Reticulomyxa</taxon>
    </lineage>
</organism>
<evidence type="ECO:0000256" key="4">
    <source>
        <dbReference type="ARBA" id="ARBA00022692"/>
    </source>
</evidence>
<protein>
    <recommendedName>
        <fullName evidence="8">V-type proton ATPase subunit a</fullName>
    </recommendedName>
</protein>
<comment type="similarity">
    <text evidence="2 8">Belongs to the V-ATPase 116 kDa subunit family.</text>
</comment>
<evidence type="ECO:0000256" key="5">
    <source>
        <dbReference type="ARBA" id="ARBA00022989"/>
    </source>
</evidence>
<comment type="caution">
    <text evidence="9">The sequence shown here is derived from an EMBL/GenBank/DDBJ whole genome shotgun (WGS) entry which is preliminary data.</text>
</comment>
<dbReference type="OrthoDB" id="10264220at2759"/>
<keyword evidence="3 8" id="KW-0813">Transport</keyword>
<dbReference type="Pfam" id="PF01496">
    <property type="entry name" value="V_ATPase_I"/>
    <property type="match status" value="2"/>
</dbReference>
<dbReference type="AlphaFoldDB" id="X6LX13"/>
<evidence type="ECO:0000256" key="7">
    <source>
        <dbReference type="ARBA" id="ARBA00023136"/>
    </source>
</evidence>
<dbReference type="GO" id="GO:0007035">
    <property type="term" value="P:vacuolar acidification"/>
    <property type="evidence" value="ECO:0007669"/>
    <property type="project" value="TreeGrafter"/>
</dbReference>
<evidence type="ECO:0000256" key="2">
    <source>
        <dbReference type="ARBA" id="ARBA00009904"/>
    </source>
</evidence>
<evidence type="ECO:0000256" key="1">
    <source>
        <dbReference type="ARBA" id="ARBA00004141"/>
    </source>
</evidence>
<dbReference type="GO" id="GO:0046961">
    <property type="term" value="F:proton-transporting ATPase activity, rotational mechanism"/>
    <property type="evidence" value="ECO:0007669"/>
    <property type="project" value="InterPro"/>
</dbReference>
<comment type="subcellular location">
    <subcellularLocation>
        <location evidence="1">Membrane</location>
        <topology evidence="1">Multi-pass membrane protein</topology>
    </subcellularLocation>
</comment>
<evidence type="ECO:0000313" key="10">
    <source>
        <dbReference type="Proteomes" id="UP000023152"/>
    </source>
</evidence>
<evidence type="ECO:0000256" key="3">
    <source>
        <dbReference type="ARBA" id="ARBA00022448"/>
    </source>
</evidence>
<dbReference type="GO" id="GO:0051117">
    <property type="term" value="F:ATPase binding"/>
    <property type="evidence" value="ECO:0007669"/>
    <property type="project" value="TreeGrafter"/>
</dbReference>
<comment type="function">
    <text evidence="8">Essential component of the vacuolar proton pump (V-ATPase), a multimeric enzyme that catalyzes the translocation of protons across the membranes. Required for assembly and activity of the V-ATPase.</text>
</comment>
<reference evidence="9 10" key="1">
    <citation type="journal article" date="2013" name="Curr. Biol.">
        <title>The Genome of the Foraminiferan Reticulomyxa filosa.</title>
        <authorList>
            <person name="Glockner G."/>
            <person name="Hulsmann N."/>
            <person name="Schleicher M."/>
            <person name="Noegel A.A."/>
            <person name="Eichinger L."/>
            <person name="Gallinger C."/>
            <person name="Pawlowski J."/>
            <person name="Sierra R."/>
            <person name="Euteneuer U."/>
            <person name="Pillet L."/>
            <person name="Moustafa A."/>
            <person name="Platzer M."/>
            <person name="Groth M."/>
            <person name="Szafranski K."/>
            <person name="Schliwa M."/>
        </authorList>
    </citation>
    <scope>NUCLEOTIDE SEQUENCE [LARGE SCALE GENOMIC DNA]</scope>
</reference>
<accession>X6LX13</accession>
<dbReference type="GO" id="GO:0016471">
    <property type="term" value="C:vacuolar proton-transporting V-type ATPase complex"/>
    <property type="evidence" value="ECO:0007669"/>
    <property type="project" value="TreeGrafter"/>
</dbReference>
<name>X6LX13_RETFI</name>
<sequence>MYQLDHVLVKMFLSPDSVDSKVQIFGDKNLQATIQVVFLLTLVLSIPVMLCVKPCILRSRMINHNYQHVPDDEKEEIEVQLPVVLGTISNIASYLRLWALSLARAKLSKVFFDKTLG</sequence>
<keyword evidence="5 8" id="KW-1133">Transmembrane helix</keyword>
<keyword evidence="7 8" id="KW-0472">Membrane</keyword>
<gene>
    <name evidence="9" type="ORF">RFI_31227</name>
</gene>
<keyword evidence="4 8" id="KW-0812">Transmembrane</keyword>
<evidence type="ECO:0000256" key="8">
    <source>
        <dbReference type="RuleBase" id="RU361189"/>
    </source>
</evidence>
<dbReference type="PANTHER" id="PTHR11629:SF63">
    <property type="entry name" value="V-TYPE PROTON ATPASE SUBUNIT A"/>
    <property type="match status" value="1"/>
</dbReference>
<keyword evidence="10" id="KW-1185">Reference proteome</keyword>
<evidence type="ECO:0000313" key="9">
    <source>
        <dbReference type="EMBL" id="ETO06169.1"/>
    </source>
</evidence>
<dbReference type="InterPro" id="IPR002490">
    <property type="entry name" value="V-ATPase_116kDa_su"/>
</dbReference>
<proteinExistence type="inferred from homology"/>